<accession>A0AAN9NJJ5</accession>
<proteinExistence type="predicted"/>
<protein>
    <submittedName>
        <fullName evidence="1">Uncharacterized protein</fullName>
    </submittedName>
</protein>
<evidence type="ECO:0000313" key="1">
    <source>
        <dbReference type="EMBL" id="KAK7374265.1"/>
    </source>
</evidence>
<dbReference type="AlphaFoldDB" id="A0AAN9NJJ5"/>
<organism evidence="1 2">
    <name type="scientific">Phaseolus coccineus</name>
    <name type="common">Scarlet runner bean</name>
    <name type="synonym">Phaseolus multiflorus</name>
    <dbReference type="NCBI Taxonomy" id="3886"/>
    <lineage>
        <taxon>Eukaryota</taxon>
        <taxon>Viridiplantae</taxon>
        <taxon>Streptophyta</taxon>
        <taxon>Embryophyta</taxon>
        <taxon>Tracheophyta</taxon>
        <taxon>Spermatophyta</taxon>
        <taxon>Magnoliopsida</taxon>
        <taxon>eudicotyledons</taxon>
        <taxon>Gunneridae</taxon>
        <taxon>Pentapetalae</taxon>
        <taxon>rosids</taxon>
        <taxon>fabids</taxon>
        <taxon>Fabales</taxon>
        <taxon>Fabaceae</taxon>
        <taxon>Papilionoideae</taxon>
        <taxon>50 kb inversion clade</taxon>
        <taxon>NPAAA clade</taxon>
        <taxon>indigoferoid/millettioid clade</taxon>
        <taxon>Phaseoleae</taxon>
        <taxon>Phaseolus</taxon>
    </lineage>
</organism>
<dbReference type="Proteomes" id="UP001374584">
    <property type="component" value="Unassembled WGS sequence"/>
</dbReference>
<comment type="caution">
    <text evidence="1">The sequence shown here is derived from an EMBL/GenBank/DDBJ whole genome shotgun (WGS) entry which is preliminary data.</text>
</comment>
<keyword evidence="2" id="KW-1185">Reference proteome</keyword>
<reference evidence="1 2" key="1">
    <citation type="submission" date="2024-01" db="EMBL/GenBank/DDBJ databases">
        <title>The genomes of 5 underutilized Papilionoideae crops provide insights into root nodulation and disease resistanc.</title>
        <authorList>
            <person name="Jiang F."/>
        </authorList>
    </citation>
    <scope>NUCLEOTIDE SEQUENCE [LARGE SCALE GENOMIC DNA]</scope>
    <source>
        <strain evidence="1">JINMINGXINNONG_FW02</strain>
        <tissue evidence="1">Leaves</tissue>
    </source>
</reference>
<evidence type="ECO:0000313" key="2">
    <source>
        <dbReference type="Proteomes" id="UP001374584"/>
    </source>
</evidence>
<sequence length="75" mass="8315">MDLGAENGKVVEPWDVCKSKGRKKKKGDEEMEGAGSGCWLRLRLPCYVMSIDTQKIASAMAAVWGLLQIKVEIEM</sequence>
<gene>
    <name evidence="1" type="ORF">VNO80_07693</name>
</gene>
<name>A0AAN9NJJ5_PHACN</name>
<dbReference type="EMBL" id="JAYMYR010000003">
    <property type="protein sequence ID" value="KAK7374265.1"/>
    <property type="molecule type" value="Genomic_DNA"/>
</dbReference>